<dbReference type="SMART" id="SM00360">
    <property type="entry name" value="RRM"/>
    <property type="match status" value="2"/>
</dbReference>
<dbReference type="SUPFAM" id="SSF54928">
    <property type="entry name" value="RNA-binding domain, RBD"/>
    <property type="match status" value="1"/>
</dbReference>
<dbReference type="Gene3D" id="3.30.70.330">
    <property type="match status" value="2"/>
</dbReference>
<feature type="region of interest" description="Disordered" evidence="3">
    <location>
        <begin position="79"/>
        <end position="106"/>
    </location>
</feature>
<name>A0A7R8ZSQ9_9CRUS</name>
<dbReference type="GO" id="GO:0098687">
    <property type="term" value="C:chromosomal region"/>
    <property type="evidence" value="ECO:0007669"/>
    <property type="project" value="UniProtKB-ARBA"/>
</dbReference>
<keyword evidence="2" id="KW-0694">RNA-binding</keyword>
<dbReference type="CDD" id="cd12578">
    <property type="entry name" value="RRM1_hnRNPA_like"/>
    <property type="match status" value="1"/>
</dbReference>
<dbReference type="GO" id="GO:0071013">
    <property type="term" value="C:catalytic step 2 spliceosome"/>
    <property type="evidence" value="ECO:0007669"/>
    <property type="project" value="TreeGrafter"/>
</dbReference>
<sequence length="377" mass="41433">MIKTENGNMNQQNSDEPEQFRKLFIGGLDYRTTDDSLKEFYEQWGEIVDVVVMKDPKTRRSRGFGFVTYAQQSMVDEAMSHRPHKVDGREVEAKRAVPRESKPENGVTSKKLFIGGIKDEHDEDALTNYFSEYGKVVSATVAVDKNTDKKRGFAFVEFDDYDPADKVILKGGEHWICGKKRVEAVAGAEAAVEWVPEVVATEAKGTGDPAEADTVEDPGQAEEDKADGVEARMVVVDGEAAVATALEEAGEVVVMVASEEDINKDMPVARSVVAVTVQDLVPMEELPVVVLLVAMVDTALEPEGVQVLVVATALVAVTKKSYLLFAPIPYFFNDAFVQYFKALTDVVGPCYDDQSLIKGQPHQDGPTIEYPSIELNE</sequence>
<keyword evidence="1" id="KW-0677">Repeat</keyword>
<dbReference type="InterPro" id="IPR012677">
    <property type="entry name" value="Nucleotide-bd_a/b_plait_sf"/>
</dbReference>
<evidence type="ECO:0000313" key="4">
    <source>
        <dbReference type="EMBL" id="CAD7230306.1"/>
    </source>
</evidence>
<dbReference type="GO" id="GO:0000398">
    <property type="term" value="P:mRNA splicing, via spliceosome"/>
    <property type="evidence" value="ECO:0007669"/>
    <property type="project" value="TreeGrafter"/>
</dbReference>
<accession>A0A7R8ZSQ9</accession>
<evidence type="ECO:0000256" key="2">
    <source>
        <dbReference type="ARBA" id="ARBA00022884"/>
    </source>
</evidence>
<feature type="region of interest" description="Disordered" evidence="3">
    <location>
        <begin position="202"/>
        <end position="226"/>
    </location>
</feature>
<proteinExistence type="predicted"/>
<dbReference type="GO" id="GO:0003730">
    <property type="term" value="F:mRNA 3'-UTR binding"/>
    <property type="evidence" value="ECO:0007669"/>
    <property type="project" value="TreeGrafter"/>
</dbReference>
<dbReference type="AlphaFoldDB" id="A0A7R8ZSQ9"/>
<dbReference type="PANTHER" id="PTHR48026:SF14">
    <property type="entry name" value="HETEROGENEOUS NUCLEAR RIBONUCLEOPROTEIN A1"/>
    <property type="match status" value="1"/>
</dbReference>
<feature type="compositionally biased region" description="Basic and acidic residues" evidence="3">
    <location>
        <begin position="85"/>
        <end position="103"/>
    </location>
</feature>
<dbReference type="PANTHER" id="PTHR48026">
    <property type="entry name" value="HOMOLOGOUS TO DROSOPHILA SQD (SQUID) PROTEIN"/>
    <property type="match status" value="1"/>
</dbReference>
<evidence type="ECO:0000256" key="3">
    <source>
        <dbReference type="SAM" id="MobiDB-lite"/>
    </source>
</evidence>
<dbReference type="EMBL" id="OB662598">
    <property type="protein sequence ID" value="CAD7230306.1"/>
    <property type="molecule type" value="Genomic_DNA"/>
</dbReference>
<organism evidence="4">
    <name type="scientific">Cyprideis torosa</name>
    <dbReference type="NCBI Taxonomy" id="163714"/>
    <lineage>
        <taxon>Eukaryota</taxon>
        <taxon>Metazoa</taxon>
        <taxon>Ecdysozoa</taxon>
        <taxon>Arthropoda</taxon>
        <taxon>Crustacea</taxon>
        <taxon>Oligostraca</taxon>
        <taxon>Ostracoda</taxon>
        <taxon>Podocopa</taxon>
        <taxon>Podocopida</taxon>
        <taxon>Cytherocopina</taxon>
        <taxon>Cytheroidea</taxon>
        <taxon>Cytherideidae</taxon>
        <taxon>Cyprideis</taxon>
    </lineage>
</organism>
<dbReference type="Pfam" id="PF00076">
    <property type="entry name" value="RRM_1"/>
    <property type="match status" value="2"/>
</dbReference>
<reference evidence="4" key="1">
    <citation type="submission" date="2020-11" db="EMBL/GenBank/DDBJ databases">
        <authorList>
            <person name="Tran Van P."/>
        </authorList>
    </citation>
    <scope>NUCLEOTIDE SEQUENCE</scope>
</reference>
<dbReference type="InterPro" id="IPR035979">
    <property type="entry name" value="RBD_domain_sf"/>
</dbReference>
<dbReference type="InterPro" id="IPR000504">
    <property type="entry name" value="RRM_dom"/>
</dbReference>
<feature type="compositionally biased region" description="Acidic residues" evidence="3">
    <location>
        <begin position="210"/>
        <end position="221"/>
    </location>
</feature>
<dbReference type="OrthoDB" id="1875751at2759"/>
<dbReference type="FunFam" id="3.30.70.330:FF:000040">
    <property type="entry name" value="Heterogeneous nuclear ribonucleoprotein A2/B1"/>
    <property type="match status" value="1"/>
</dbReference>
<protein>
    <submittedName>
        <fullName evidence="4">Uncharacterized protein</fullName>
    </submittedName>
</protein>
<evidence type="ECO:0000256" key="1">
    <source>
        <dbReference type="ARBA" id="ARBA00022737"/>
    </source>
</evidence>
<dbReference type="PROSITE" id="PS50102">
    <property type="entry name" value="RRM"/>
    <property type="match status" value="2"/>
</dbReference>
<gene>
    <name evidence="4" type="ORF">CTOB1V02_LOCUS8167</name>
</gene>